<keyword evidence="3" id="KW-0378">Hydrolase</keyword>
<proteinExistence type="predicted"/>
<evidence type="ECO:0000256" key="8">
    <source>
        <dbReference type="PROSITE-ProRule" id="PRU00552"/>
    </source>
</evidence>
<dbReference type="PANTHER" id="PTHR47959:SF1">
    <property type="entry name" value="ATP-DEPENDENT RNA HELICASE DBPA"/>
    <property type="match status" value="1"/>
</dbReference>
<evidence type="ECO:0000259" key="9">
    <source>
        <dbReference type="PROSITE" id="PS51192"/>
    </source>
</evidence>
<evidence type="ECO:0000256" key="3">
    <source>
        <dbReference type="ARBA" id="ARBA00022801"/>
    </source>
</evidence>
<dbReference type="SMART" id="SM00487">
    <property type="entry name" value="DEXDc"/>
    <property type="match status" value="1"/>
</dbReference>
<gene>
    <name evidence="12" type="primary">Contig17699.g18813</name>
    <name evidence="12" type="ORF">STYLEM_3509</name>
</gene>
<dbReference type="OrthoDB" id="300216at2759"/>
<feature type="short sequence motif" description="Q motif" evidence="8">
    <location>
        <begin position="48"/>
        <end position="76"/>
    </location>
</feature>
<dbReference type="FunFam" id="3.40.50.300:FF:000031">
    <property type="entry name" value="Eukaryotic initiation factor 4A-III"/>
    <property type="match status" value="1"/>
</dbReference>
<comment type="catalytic activity">
    <reaction evidence="7">
        <text>ATP + H2O = ADP + phosphate + H(+)</text>
        <dbReference type="Rhea" id="RHEA:13065"/>
        <dbReference type="ChEBI" id="CHEBI:15377"/>
        <dbReference type="ChEBI" id="CHEBI:15378"/>
        <dbReference type="ChEBI" id="CHEBI:30616"/>
        <dbReference type="ChEBI" id="CHEBI:43474"/>
        <dbReference type="ChEBI" id="CHEBI:456216"/>
        <dbReference type="EC" id="3.6.4.13"/>
    </reaction>
</comment>
<dbReference type="Proteomes" id="UP000039865">
    <property type="component" value="Unassembled WGS sequence"/>
</dbReference>
<evidence type="ECO:0000256" key="1">
    <source>
        <dbReference type="ARBA" id="ARBA00012552"/>
    </source>
</evidence>
<evidence type="ECO:0000256" key="6">
    <source>
        <dbReference type="ARBA" id="ARBA00022884"/>
    </source>
</evidence>
<evidence type="ECO:0000259" key="11">
    <source>
        <dbReference type="PROSITE" id="PS51195"/>
    </source>
</evidence>
<feature type="domain" description="Helicase ATP-binding" evidence="9">
    <location>
        <begin position="79"/>
        <end position="249"/>
    </location>
</feature>
<dbReference type="FunFam" id="3.40.50.300:FF:000849">
    <property type="entry name" value="ATP-dependent RNA helicase DBP5"/>
    <property type="match status" value="1"/>
</dbReference>
<dbReference type="InterPro" id="IPR027417">
    <property type="entry name" value="P-loop_NTPase"/>
</dbReference>
<dbReference type="GO" id="GO:0016787">
    <property type="term" value="F:hydrolase activity"/>
    <property type="evidence" value="ECO:0007669"/>
    <property type="project" value="UniProtKB-KW"/>
</dbReference>
<dbReference type="GO" id="GO:0005524">
    <property type="term" value="F:ATP binding"/>
    <property type="evidence" value="ECO:0007669"/>
    <property type="project" value="UniProtKB-KW"/>
</dbReference>
<evidence type="ECO:0000313" key="12">
    <source>
        <dbReference type="EMBL" id="CDW74529.1"/>
    </source>
</evidence>
<keyword evidence="2" id="KW-0547">Nucleotide-binding</keyword>
<dbReference type="PROSITE" id="PS51192">
    <property type="entry name" value="HELICASE_ATP_BIND_1"/>
    <property type="match status" value="1"/>
</dbReference>
<dbReference type="CDD" id="cd18787">
    <property type="entry name" value="SF2_C_DEAD"/>
    <property type="match status" value="1"/>
</dbReference>
<evidence type="ECO:0000256" key="5">
    <source>
        <dbReference type="ARBA" id="ARBA00022840"/>
    </source>
</evidence>
<dbReference type="InParanoid" id="A0A078A171"/>
<dbReference type="Pfam" id="PF00270">
    <property type="entry name" value="DEAD"/>
    <property type="match status" value="1"/>
</dbReference>
<dbReference type="SMART" id="SM00490">
    <property type="entry name" value="HELICc"/>
    <property type="match status" value="1"/>
</dbReference>
<name>A0A078A171_STYLE</name>
<dbReference type="Gene3D" id="3.40.50.300">
    <property type="entry name" value="P-loop containing nucleotide triphosphate hydrolases"/>
    <property type="match status" value="2"/>
</dbReference>
<keyword evidence="5" id="KW-0067">ATP-binding</keyword>
<dbReference type="PANTHER" id="PTHR47959">
    <property type="entry name" value="ATP-DEPENDENT RNA HELICASE RHLE-RELATED"/>
    <property type="match status" value="1"/>
</dbReference>
<keyword evidence="6" id="KW-0694">RNA-binding</keyword>
<evidence type="ECO:0000259" key="10">
    <source>
        <dbReference type="PROSITE" id="PS51194"/>
    </source>
</evidence>
<dbReference type="EMBL" id="CCKQ01003411">
    <property type="protein sequence ID" value="CDW74529.1"/>
    <property type="molecule type" value="Genomic_DNA"/>
</dbReference>
<dbReference type="PROSITE" id="PS51194">
    <property type="entry name" value="HELICASE_CTER"/>
    <property type="match status" value="1"/>
</dbReference>
<keyword evidence="4 12" id="KW-0347">Helicase</keyword>
<dbReference type="AlphaFoldDB" id="A0A078A171"/>
<dbReference type="GO" id="GO:0003723">
    <property type="term" value="F:RNA binding"/>
    <property type="evidence" value="ECO:0007669"/>
    <property type="project" value="UniProtKB-KW"/>
</dbReference>
<feature type="domain" description="DEAD-box RNA helicase Q" evidence="11">
    <location>
        <begin position="48"/>
        <end position="76"/>
    </location>
</feature>
<dbReference type="InterPro" id="IPR050079">
    <property type="entry name" value="DEAD_box_RNA_helicase"/>
</dbReference>
<evidence type="ECO:0000256" key="2">
    <source>
        <dbReference type="ARBA" id="ARBA00022741"/>
    </source>
</evidence>
<dbReference type="InterPro" id="IPR001650">
    <property type="entry name" value="Helicase_C-like"/>
</dbReference>
<dbReference type="InterPro" id="IPR011545">
    <property type="entry name" value="DEAD/DEAH_box_helicase_dom"/>
</dbReference>
<dbReference type="EC" id="3.6.4.13" evidence="1"/>
<accession>A0A078A171</accession>
<evidence type="ECO:0000313" key="13">
    <source>
        <dbReference type="Proteomes" id="UP000039865"/>
    </source>
</evidence>
<feature type="domain" description="Helicase C-terminal" evidence="10">
    <location>
        <begin position="260"/>
        <end position="421"/>
    </location>
</feature>
<evidence type="ECO:0000256" key="4">
    <source>
        <dbReference type="ARBA" id="ARBA00022806"/>
    </source>
</evidence>
<dbReference type="Pfam" id="PF00271">
    <property type="entry name" value="Helicase_C"/>
    <property type="match status" value="1"/>
</dbReference>
<dbReference type="FunCoup" id="A0A078A171">
    <property type="interactions" value="420"/>
</dbReference>
<dbReference type="GO" id="GO:0003724">
    <property type="term" value="F:RNA helicase activity"/>
    <property type="evidence" value="ECO:0007669"/>
    <property type="project" value="UniProtKB-EC"/>
</dbReference>
<keyword evidence="13" id="KW-1185">Reference proteome</keyword>
<reference evidence="12 13" key="1">
    <citation type="submission" date="2014-06" db="EMBL/GenBank/DDBJ databases">
        <authorList>
            <person name="Swart Estienne"/>
        </authorList>
    </citation>
    <scope>NUCLEOTIDE SEQUENCE [LARGE SCALE GENOMIC DNA]</scope>
    <source>
        <strain evidence="12 13">130c</strain>
    </source>
</reference>
<dbReference type="OMA" id="FGCQALV"/>
<dbReference type="InterPro" id="IPR014001">
    <property type="entry name" value="Helicase_ATP-bd"/>
</dbReference>
<sequence>MDRQQVLLICLQYSLRNNNQGEEEKRTDSEAQQQEEEEFITNWDEVVESFDDMGLKEGVLRGIYGHGFVKPSPIQQKGILPVIQGKDTIAQAQSGTGKTGCFTISILSIIDTASINTQALIVAPTRELAQQIAYVVQAIGEFIQVKVHACVGGTVVRDEIRILKQGVHVVVGTPGRVLDMMKKGFLKADHLRVFCLDEADEMLSRGFKTQIQDIFKYLPAEIQIALFSATMPIDILKLTKHFMRDPAKILVKNEDLTLEGIKQYYIPIEKEEWKIDILLDLYGNLDINQALIYCNTKKRVTELAELMKEKDFVVSAMHGEMDQLTRDMIMKEFRTGSTRVLITTDLMARGIDVQQVSLVINYELPQKKENYIHRIGRAGRYGRKGTAINFVSPNDARFIKEIQEHFSTQIEEMPQDLNELN</sequence>
<dbReference type="GO" id="GO:0005829">
    <property type="term" value="C:cytosol"/>
    <property type="evidence" value="ECO:0007669"/>
    <property type="project" value="TreeGrafter"/>
</dbReference>
<dbReference type="InterPro" id="IPR014014">
    <property type="entry name" value="RNA_helicase_DEAD_Q_motif"/>
</dbReference>
<dbReference type="SUPFAM" id="SSF52540">
    <property type="entry name" value="P-loop containing nucleoside triphosphate hydrolases"/>
    <property type="match status" value="1"/>
</dbReference>
<evidence type="ECO:0000256" key="7">
    <source>
        <dbReference type="ARBA" id="ARBA00047984"/>
    </source>
</evidence>
<organism evidence="12 13">
    <name type="scientific">Stylonychia lemnae</name>
    <name type="common">Ciliate</name>
    <dbReference type="NCBI Taxonomy" id="5949"/>
    <lineage>
        <taxon>Eukaryota</taxon>
        <taxon>Sar</taxon>
        <taxon>Alveolata</taxon>
        <taxon>Ciliophora</taxon>
        <taxon>Intramacronucleata</taxon>
        <taxon>Spirotrichea</taxon>
        <taxon>Stichotrichia</taxon>
        <taxon>Sporadotrichida</taxon>
        <taxon>Oxytrichidae</taxon>
        <taxon>Stylonychinae</taxon>
        <taxon>Stylonychia</taxon>
    </lineage>
</organism>
<protein>
    <recommendedName>
        <fullName evidence="1">RNA helicase</fullName>
        <ecNumber evidence="1">3.6.4.13</ecNumber>
    </recommendedName>
</protein>
<dbReference type="PROSITE" id="PS51195">
    <property type="entry name" value="Q_MOTIF"/>
    <property type="match status" value="1"/>
</dbReference>